<dbReference type="Proteomes" id="UP000324222">
    <property type="component" value="Unassembled WGS sequence"/>
</dbReference>
<name>A0A5B7JS01_PORTR</name>
<feature type="region of interest" description="Disordered" evidence="1">
    <location>
        <begin position="1"/>
        <end position="27"/>
    </location>
</feature>
<keyword evidence="3" id="KW-1185">Reference proteome</keyword>
<feature type="compositionally biased region" description="Basic and acidic residues" evidence="1">
    <location>
        <begin position="1"/>
        <end position="10"/>
    </location>
</feature>
<organism evidence="2 3">
    <name type="scientific">Portunus trituberculatus</name>
    <name type="common">Swimming crab</name>
    <name type="synonym">Neptunus trituberculatus</name>
    <dbReference type="NCBI Taxonomy" id="210409"/>
    <lineage>
        <taxon>Eukaryota</taxon>
        <taxon>Metazoa</taxon>
        <taxon>Ecdysozoa</taxon>
        <taxon>Arthropoda</taxon>
        <taxon>Crustacea</taxon>
        <taxon>Multicrustacea</taxon>
        <taxon>Malacostraca</taxon>
        <taxon>Eumalacostraca</taxon>
        <taxon>Eucarida</taxon>
        <taxon>Decapoda</taxon>
        <taxon>Pleocyemata</taxon>
        <taxon>Brachyura</taxon>
        <taxon>Eubrachyura</taxon>
        <taxon>Portunoidea</taxon>
        <taxon>Portunidae</taxon>
        <taxon>Portuninae</taxon>
        <taxon>Portunus</taxon>
    </lineage>
</organism>
<feature type="compositionally biased region" description="Basic and acidic residues" evidence="1">
    <location>
        <begin position="75"/>
        <end position="95"/>
    </location>
</feature>
<dbReference type="AlphaFoldDB" id="A0A5B7JS01"/>
<evidence type="ECO:0000256" key="1">
    <source>
        <dbReference type="SAM" id="MobiDB-lite"/>
    </source>
</evidence>
<reference evidence="2 3" key="1">
    <citation type="submission" date="2019-05" db="EMBL/GenBank/DDBJ databases">
        <title>Another draft genome of Portunus trituberculatus and its Hox gene families provides insights of decapod evolution.</title>
        <authorList>
            <person name="Jeong J.-H."/>
            <person name="Song I."/>
            <person name="Kim S."/>
            <person name="Choi T."/>
            <person name="Kim D."/>
            <person name="Ryu S."/>
            <person name="Kim W."/>
        </authorList>
    </citation>
    <scope>NUCLEOTIDE SEQUENCE [LARGE SCALE GENOMIC DNA]</scope>
    <source>
        <tissue evidence="2">Muscle</tissue>
    </source>
</reference>
<feature type="compositionally biased region" description="Basic and acidic residues" evidence="1">
    <location>
        <begin position="18"/>
        <end position="27"/>
    </location>
</feature>
<protein>
    <submittedName>
        <fullName evidence="2">Uncharacterized protein</fullName>
    </submittedName>
</protein>
<sequence length="95" mass="10600">MRAGEGKEGLKGGSAAEGDQKGARDYGRTGVRAWGDCRVREAQHGILGNASTSPLHYLRNSKRKNDTFPAQKWRYTRDISESHAEERKDEAWHSG</sequence>
<evidence type="ECO:0000313" key="3">
    <source>
        <dbReference type="Proteomes" id="UP000324222"/>
    </source>
</evidence>
<comment type="caution">
    <text evidence="2">The sequence shown here is derived from an EMBL/GenBank/DDBJ whole genome shotgun (WGS) entry which is preliminary data.</text>
</comment>
<proteinExistence type="predicted"/>
<dbReference type="EMBL" id="VSRR010109120">
    <property type="protein sequence ID" value="MPC97233.1"/>
    <property type="molecule type" value="Genomic_DNA"/>
</dbReference>
<gene>
    <name evidence="2" type="ORF">E2C01_092537</name>
</gene>
<accession>A0A5B7JS01</accession>
<evidence type="ECO:0000313" key="2">
    <source>
        <dbReference type="EMBL" id="MPC97233.1"/>
    </source>
</evidence>
<feature type="region of interest" description="Disordered" evidence="1">
    <location>
        <begin position="50"/>
        <end position="95"/>
    </location>
</feature>